<proteinExistence type="inferred from homology"/>
<dbReference type="InterPro" id="IPR045214">
    <property type="entry name" value="Surf1/Surf4"/>
</dbReference>
<dbReference type="OrthoDB" id="6079986at2"/>
<dbReference type="EMBL" id="QETF01000003">
    <property type="protein sequence ID" value="PWG18019.1"/>
    <property type="molecule type" value="Genomic_DNA"/>
</dbReference>
<evidence type="ECO:0000256" key="4">
    <source>
        <dbReference type="ARBA" id="ARBA00022989"/>
    </source>
</evidence>
<dbReference type="AlphaFoldDB" id="A0A2V1P691"/>
<dbReference type="PROSITE" id="PS50895">
    <property type="entry name" value="SURF1"/>
    <property type="match status" value="1"/>
</dbReference>
<comment type="caution">
    <text evidence="7">The sequence shown here is derived from an EMBL/GenBank/DDBJ whole genome shotgun (WGS) entry which is preliminary data.</text>
</comment>
<sequence>MRQLLFPILVGLGGLAILLWLGMWQLDRLQWKQEILAGIDSRMMAEPVPLPDAPTEAEDEYRTVLLSGRPSGEELHVLVSGTQAGTGYRVISAFETDTGRRILLDQGLLDLDEKDAEPTRPRMDLRGTLLWPDDVNSSTPEPDLAENTWFGRDVARMSEALDTEPLLVVLAQASDYDPRLTPLPVDTIGIPNDHLEYAITWFLLAVVWLSMSLYWVIRTLRRKETGA</sequence>
<feature type="transmembrane region" description="Helical" evidence="6">
    <location>
        <begin position="198"/>
        <end position="217"/>
    </location>
</feature>
<name>A0A2V1P691_9RHOB</name>
<keyword evidence="4 6" id="KW-1133">Transmembrane helix</keyword>
<accession>A0A2V1P691</accession>
<dbReference type="Proteomes" id="UP000245293">
    <property type="component" value="Unassembled WGS sequence"/>
</dbReference>
<gene>
    <name evidence="7" type="ORF">DFK10_03810</name>
</gene>
<evidence type="ECO:0000313" key="8">
    <source>
        <dbReference type="Proteomes" id="UP000245293"/>
    </source>
</evidence>
<dbReference type="PANTHER" id="PTHR23427:SF2">
    <property type="entry name" value="SURFEIT LOCUS PROTEIN 1"/>
    <property type="match status" value="1"/>
</dbReference>
<feature type="transmembrane region" description="Helical" evidence="6">
    <location>
        <begin position="6"/>
        <end position="24"/>
    </location>
</feature>
<evidence type="ECO:0000256" key="2">
    <source>
        <dbReference type="ARBA" id="ARBA00007165"/>
    </source>
</evidence>
<keyword evidence="6" id="KW-1003">Cell membrane</keyword>
<evidence type="ECO:0000256" key="6">
    <source>
        <dbReference type="RuleBase" id="RU363076"/>
    </source>
</evidence>
<dbReference type="InterPro" id="IPR002994">
    <property type="entry name" value="Surf1/Shy1"/>
</dbReference>
<dbReference type="Pfam" id="PF02104">
    <property type="entry name" value="SURF1"/>
    <property type="match status" value="1"/>
</dbReference>
<organism evidence="7 8">
    <name type="scientific">Salibaculum griseiflavum</name>
    <dbReference type="NCBI Taxonomy" id="1914409"/>
    <lineage>
        <taxon>Bacteria</taxon>
        <taxon>Pseudomonadati</taxon>
        <taxon>Pseudomonadota</taxon>
        <taxon>Alphaproteobacteria</taxon>
        <taxon>Rhodobacterales</taxon>
        <taxon>Roseobacteraceae</taxon>
        <taxon>Salibaculum</taxon>
    </lineage>
</organism>
<dbReference type="CDD" id="cd06662">
    <property type="entry name" value="SURF1"/>
    <property type="match status" value="1"/>
</dbReference>
<evidence type="ECO:0000313" key="7">
    <source>
        <dbReference type="EMBL" id="PWG18019.1"/>
    </source>
</evidence>
<comment type="subcellular location">
    <subcellularLocation>
        <location evidence="6">Cell membrane</location>
        <topology evidence="6">Multi-pass membrane protein</topology>
    </subcellularLocation>
    <subcellularLocation>
        <location evidence="1">Membrane</location>
    </subcellularLocation>
</comment>
<keyword evidence="3 6" id="KW-0812">Transmembrane</keyword>
<keyword evidence="5 6" id="KW-0472">Membrane</keyword>
<evidence type="ECO:0000256" key="5">
    <source>
        <dbReference type="ARBA" id="ARBA00023136"/>
    </source>
</evidence>
<evidence type="ECO:0000256" key="1">
    <source>
        <dbReference type="ARBA" id="ARBA00004370"/>
    </source>
</evidence>
<reference evidence="8" key="1">
    <citation type="submission" date="2018-05" db="EMBL/GenBank/DDBJ databases">
        <authorList>
            <person name="Du Z."/>
            <person name="Wang X."/>
        </authorList>
    </citation>
    <scope>NUCLEOTIDE SEQUENCE [LARGE SCALE GENOMIC DNA]</scope>
    <source>
        <strain evidence="8">WDS4C29</strain>
    </source>
</reference>
<dbReference type="GO" id="GO:0005886">
    <property type="term" value="C:plasma membrane"/>
    <property type="evidence" value="ECO:0007669"/>
    <property type="project" value="UniProtKB-SubCell"/>
</dbReference>
<comment type="similarity">
    <text evidence="2 6">Belongs to the SURF1 family.</text>
</comment>
<protein>
    <recommendedName>
        <fullName evidence="6">SURF1-like protein</fullName>
    </recommendedName>
</protein>
<keyword evidence="8" id="KW-1185">Reference proteome</keyword>
<dbReference type="PANTHER" id="PTHR23427">
    <property type="entry name" value="SURFEIT LOCUS PROTEIN"/>
    <property type="match status" value="1"/>
</dbReference>
<evidence type="ECO:0000256" key="3">
    <source>
        <dbReference type="ARBA" id="ARBA00022692"/>
    </source>
</evidence>